<protein>
    <submittedName>
        <fullName evidence="1">Uncharacterized protein</fullName>
    </submittedName>
</protein>
<evidence type="ECO:0000313" key="1">
    <source>
        <dbReference type="EMBL" id="QDZ92178.1"/>
    </source>
</evidence>
<accession>A0A5B8R1W3</accession>
<sequence>MLCLSMHKISKIMPLKRHFDESKISKTKNIQPKVKMNNIPFYTNHIKYLISSEPHRYLNPRRIDEEMVILFLSQFNTGVRCSEAPEGRG</sequence>
<organism evidence="1">
    <name type="scientific">Shewanella decolorationis</name>
    <dbReference type="NCBI Taxonomy" id="256839"/>
    <lineage>
        <taxon>Bacteria</taxon>
        <taxon>Pseudomonadati</taxon>
        <taxon>Pseudomonadota</taxon>
        <taxon>Gammaproteobacteria</taxon>
        <taxon>Alteromonadales</taxon>
        <taxon>Shewanellaceae</taxon>
        <taxon>Shewanella</taxon>
    </lineage>
</organism>
<reference evidence="1" key="1">
    <citation type="journal article" date="2019" name="Ecotoxicol. Environ. Saf.">
        <title>Microbial characterization of heavy metal resistant bacterial strains isolated from an electroplating wastewater treatment plant.</title>
        <authorList>
            <person name="Cai X."/>
            <person name="Zheng X."/>
            <person name="Zhang D."/>
            <person name="Iqbal W."/>
            <person name="Liu C."/>
            <person name="Yang B."/>
            <person name="Zhao X."/>
            <person name="Lu X."/>
            <person name="Mao Y."/>
        </authorList>
    </citation>
    <scope>NUCLEOTIDE SEQUENCE [LARGE SCALE GENOMIC DNA]</scope>
    <source>
        <strain evidence="1">Ni1-3</strain>
    </source>
</reference>
<gene>
    <name evidence="1" type="ORF">D0436_17910</name>
</gene>
<name>A0A5B8R1W3_9GAMM</name>
<dbReference type="EMBL" id="CP031775">
    <property type="protein sequence ID" value="QDZ92178.1"/>
    <property type="molecule type" value="Genomic_DNA"/>
</dbReference>
<proteinExistence type="predicted"/>
<dbReference type="AlphaFoldDB" id="A0A5B8R1W3"/>